<dbReference type="EMBL" id="CAXIXY010000003">
    <property type="protein sequence ID" value="CAL2075843.1"/>
    <property type="molecule type" value="Genomic_DNA"/>
</dbReference>
<feature type="domain" description="Glyoxalase/fosfomycin resistance/dioxygenase" evidence="1">
    <location>
        <begin position="6"/>
        <end position="126"/>
    </location>
</feature>
<accession>A0ABM9NR69</accession>
<dbReference type="RefSeq" id="WP_348709775.1">
    <property type="nucleotide sequence ID" value="NZ_CAXIXW010000011.1"/>
</dbReference>
<name>A0ABM9NR69_9FLAO</name>
<protein>
    <recommendedName>
        <fullName evidence="1">Glyoxalase/fosfomycin resistance/dioxygenase domain-containing protein</fullName>
    </recommendedName>
</protein>
<dbReference type="Pfam" id="PF00903">
    <property type="entry name" value="Glyoxalase"/>
    <property type="match status" value="1"/>
</dbReference>
<dbReference type="SUPFAM" id="SSF54593">
    <property type="entry name" value="Glyoxalase/Bleomycin resistance protein/Dihydroxybiphenyl dioxygenase"/>
    <property type="match status" value="1"/>
</dbReference>
<dbReference type="Proteomes" id="UP001497416">
    <property type="component" value="Unassembled WGS sequence"/>
</dbReference>
<keyword evidence="3" id="KW-1185">Reference proteome</keyword>
<dbReference type="Gene3D" id="3.10.180.10">
    <property type="entry name" value="2,3-Dihydroxybiphenyl 1,2-Dioxygenase, domain 1"/>
    <property type="match status" value="1"/>
</dbReference>
<dbReference type="InterPro" id="IPR029068">
    <property type="entry name" value="Glyas_Bleomycin-R_OHBP_Dase"/>
</dbReference>
<dbReference type="PANTHER" id="PTHR39434">
    <property type="match status" value="1"/>
</dbReference>
<organism evidence="2 3">
    <name type="scientific">Tenacibaculum platacis</name>
    <dbReference type="NCBI Taxonomy" id="3137852"/>
    <lineage>
        <taxon>Bacteria</taxon>
        <taxon>Pseudomonadati</taxon>
        <taxon>Bacteroidota</taxon>
        <taxon>Flavobacteriia</taxon>
        <taxon>Flavobacteriales</taxon>
        <taxon>Flavobacteriaceae</taxon>
        <taxon>Tenacibaculum</taxon>
    </lineage>
</organism>
<reference evidence="2 3" key="1">
    <citation type="submission" date="2024-05" db="EMBL/GenBank/DDBJ databases">
        <authorList>
            <person name="Duchaud E."/>
        </authorList>
    </citation>
    <scope>NUCLEOTIDE SEQUENCE [LARGE SCALE GENOMIC DNA]</scope>
    <source>
        <strain evidence="2">Ena-SAMPLE-TAB-13-05-2024-13:56:06:370-140302</strain>
    </source>
</reference>
<comment type="caution">
    <text evidence="2">The sequence shown here is derived from an EMBL/GenBank/DDBJ whole genome shotgun (WGS) entry which is preliminary data.</text>
</comment>
<sequence>MNSCFHMSLPCKNIEETINYYKDQLESEIGRKTENWVDINLFGHQLTFVLTENFDFQFPFYSLDDEELPSFHFGVVLDSDEWENTYDKINSQWMFDTVVKKTFFEDKNGEQSTFIVQDPNGYYIEFKTFRRRDEIFI</sequence>
<evidence type="ECO:0000259" key="1">
    <source>
        <dbReference type="Pfam" id="PF00903"/>
    </source>
</evidence>
<gene>
    <name evidence="2" type="ORF">T190607A01A_10260</name>
</gene>
<dbReference type="PANTHER" id="PTHR39434:SF1">
    <property type="entry name" value="VOC DOMAIN-CONTAINING PROTEIN"/>
    <property type="match status" value="1"/>
</dbReference>
<evidence type="ECO:0000313" key="3">
    <source>
        <dbReference type="Proteomes" id="UP001497416"/>
    </source>
</evidence>
<dbReference type="InterPro" id="IPR004360">
    <property type="entry name" value="Glyas_Fos-R_dOase_dom"/>
</dbReference>
<proteinExistence type="predicted"/>
<evidence type="ECO:0000313" key="2">
    <source>
        <dbReference type="EMBL" id="CAL2075843.1"/>
    </source>
</evidence>